<reference evidence="1" key="1">
    <citation type="journal article" date="2019" name="Environ. Microbiol.">
        <title>Fungal ecological strategies reflected in gene transcription - a case study of two litter decomposers.</title>
        <authorList>
            <person name="Barbi F."/>
            <person name="Kohler A."/>
            <person name="Barry K."/>
            <person name="Baskaran P."/>
            <person name="Daum C."/>
            <person name="Fauchery L."/>
            <person name="Ihrmark K."/>
            <person name="Kuo A."/>
            <person name="LaButti K."/>
            <person name="Lipzen A."/>
            <person name="Morin E."/>
            <person name="Grigoriev I.V."/>
            <person name="Henrissat B."/>
            <person name="Lindahl B."/>
            <person name="Martin F."/>
        </authorList>
    </citation>
    <scope>NUCLEOTIDE SEQUENCE</scope>
    <source>
        <strain evidence="1">JB14</strain>
    </source>
</reference>
<evidence type="ECO:0000313" key="1">
    <source>
        <dbReference type="EMBL" id="KAE9394739.1"/>
    </source>
</evidence>
<proteinExistence type="predicted"/>
<sequence>MTESKPRFPSFSLHTLTAEVDSLDRSLVPFLPQISIDVYFPTLFHTLKSTISIRSQRQSSSVHLLLCRTAIMSLILLVQNGAIPRQLQGDGGAFRGRAGRGEEGGGLGWLTATEARTEELSNACILVNPLVVSSIQGTSIFSTIAKTQ</sequence>
<gene>
    <name evidence="1" type="ORF">BT96DRAFT_923335</name>
</gene>
<dbReference type="AlphaFoldDB" id="A0A6A4H908"/>
<keyword evidence="2" id="KW-1185">Reference proteome</keyword>
<name>A0A6A4H908_9AGAR</name>
<evidence type="ECO:0000313" key="2">
    <source>
        <dbReference type="Proteomes" id="UP000799118"/>
    </source>
</evidence>
<accession>A0A6A4H908</accession>
<dbReference type="EMBL" id="ML769544">
    <property type="protein sequence ID" value="KAE9394739.1"/>
    <property type="molecule type" value="Genomic_DNA"/>
</dbReference>
<protein>
    <submittedName>
        <fullName evidence="1">Uncharacterized protein</fullName>
    </submittedName>
</protein>
<dbReference type="Proteomes" id="UP000799118">
    <property type="component" value="Unassembled WGS sequence"/>
</dbReference>
<organism evidence="1 2">
    <name type="scientific">Gymnopus androsaceus JB14</name>
    <dbReference type="NCBI Taxonomy" id="1447944"/>
    <lineage>
        <taxon>Eukaryota</taxon>
        <taxon>Fungi</taxon>
        <taxon>Dikarya</taxon>
        <taxon>Basidiomycota</taxon>
        <taxon>Agaricomycotina</taxon>
        <taxon>Agaricomycetes</taxon>
        <taxon>Agaricomycetidae</taxon>
        <taxon>Agaricales</taxon>
        <taxon>Marasmiineae</taxon>
        <taxon>Omphalotaceae</taxon>
        <taxon>Gymnopus</taxon>
    </lineage>
</organism>